<accession>A0A1E5XUC0</accession>
<dbReference type="AlphaFoldDB" id="A0A1E5XUC0"/>
<dbReference type="EMBL" id="LAJE02000086">
    <property type="protein sequence ID" value="OEO32181.1"/>
    <property type="molecule type" value="Genomic_DNA"/>
</dbReference>
<evidence type="ECO:0000313" key="1">
    <source>
        <dbReference type="EMBL" id="OEO32181.1"/>
    </source>
</evidence>
<dbReference type="RefSeq" id="WP_055884859.1">
    <property type="nucleotide sequence ID" value="NZ_LAJE02000086.1"/>
</dbReference>
<evidence type="ECO:0000313" key="2">
    <source>
        <dbReference type="Proteomes" id="UP000095463"/>
    </source>
</evidence>
<keyword evidence="2" id="KW-1185">Reference proteome</keyword>
<name>A0A1E5XUC0_9HYPH</name>
<sequence>MAVSAELEIKLRRTGGVGPNTKWDWSLVDASGTVVKKGSALGEEARAFATAKKARDKLKG</sequence>
<comment type="caution">
    <text evidence="1">The sequence shown here is derived from an EMBL/GenBank/DDBJ whole genome shotgun (WGS) entry which is preliminary data.</text>
</comment>
<proteinExistence type="predicted"/>
<dbReference type="OrthoDB" id="7950669at2"/>
<gene>
    <name evidence="1" type="ORF">VW23_012945</name>
</gene>
<dbReference type="Proteomes" id="UP000095463">
    <property type="component" value="Unassembled WGS sequence"/>
</dbReference>
<reference evidence="1 2" key="1">
    <citation type="journal article" date="2015" name="Genome Announc.">
        <title>Genome Assemblies of Three Soil-Associated Devosia species: D. insulae, D. limi, and D. soli.</title>
        <authorList>
            <person name="Hassan Y.I."/>
            <person name="Lepp D."/>
            <person name="Zhou T."/>
        </authorList>
    </citation>
    <scope>NUCLEOTIDE SEQUENCE [LARGE SCALE GENOMIC DNA]</scope>
    <source>
        <strain evidence="1 2">DS-56</strain>
    </source>
</reference>
<organism evidence="1 2">
    <name type="scientific">Devosia insulae DS-56</name>
    <dbReference type="NCBI Taxonomy" id="1116389"/>
    <lineage>
        <taxon>Bacteria</taxon>
        <taxon>Pseudomonadati</taxon>
        <taxon>Pseudomonadota</taxon>
        <taxon>Alphaproteobacteria</taxon>
        <taxon>Hyphomicrobiales</taxon>
        <taxon>Devosiaceae</taxon>
        <taxon>Devosia</taxon>
    </lineage>
</organism>
<protein>
    <submittedName>
        <fullName evidence="1">Uncharacterized protein</fullName>
    </submittedName>
</protein>